<sequence>MNRILTILVCLTATCCIHAQGGKNEKMDRFIDQLISKMTLEEKIGQLNLPSAGDITTGQATSSNIADKIRKGQVGGLFNIKGVTKIRDVQRIAVEESRLKIPLLFGMDVIHGYETVFPIPLGLAATWNMEAIEQSARIAAIEASADGICWTFSPMVDISQDARWGRVSEGNGEDPFLGGEIAKAMVRGYQGDNSYTSNNHIMACVKHYALYGAGFAGRDYNTVDMSRIRMFNEYMYPYKAAIEAGVGSVMASFNEVDGVPATANKWLMTDILRKQWKFDGFVVTDYTGISEMVPHGIGDLPTVSARALKAGIDMDMVSEGFLTTLSQSLKENKVNVEEIDQACRRILEAKYKLGLFDNPYKFCDPDRPAKEIYTRESREIARKIAAESFVLLKNQQEVLPLKKSGKIAVIGPLADTRSNMPGTWSVAVDLNKPMTLVEGIREVAGKDARVLYAKGSNLTADPELEKRATMFGRELGRDNRTDKELLNEALKVARQSDVIVAALGESSEMSGESSSRTDLNIPDVQKELLAELAKTGKPVVLVVFTGRPLTLTWEEKHIPAILNVWFGGTEAAPAIADVLFGDVNPSGKLTMSFPQNVGQSPLFYNHKNTGRPLEEGKWFEKFRSNYLDVSNDPLYPFGFGLSYTQFEYSNLQLSHSQLRTDGELTATVTLTNTGKRDGQETVQLYIRDVVGSVTRPVKELKGFQKVFLKAGESKNISFKITPELLKFYNYDLDYVYEPGEFQVMVGGNSRDTKMATFTLLEEEKISEEALLDSVQRRTFNYFWNGAEPVSGMARERLNVDSNYPLNDRHIITSGGSGFGIMAIIAGIERNYVTRAEGFARMEKIVSFLERADKFHGAFPHWWDGETGKIKPFSPKDDGGDLVETAFLVQGLLAAHQYYANGNKEERELAARMDKLWRDVDWNWYRNKENVLFWHWSPEHQWDMNFRVRGFNECLIMYILAAASPTHGVPAKVYHEGWAENGAIVKPHTAENLPMNLRYQTGNIGPLFWAHYSFLGLDPNGLKDQYANYFDEMKNYTLANRAYCIRNPKNYKGYGENCWGLTASYSVKGYAAHAPNEKEDHGVISPTAALSSIVYTPEESIDVMKYLYQKKDKTWGDYGFYDAFSETENWYPQQYLAIDQGPIAIMIENYRSQLLWNLFMQHPDIQKGLRKLGFTSPHLDKKK</sequence>
<evidence type="ECO:0000256" key="9">
    <source>
        <dbReference type="ARBA" id="ARBA00067498"/>
    </source>
</evidence>
<dbReference type="Pfam" id="PF01915">
    <property type="entry name" value="Glyco_hydro_3_C"/>
    <property type="match status" value="1"/>
</dbReference>
<comment type="subcellular location">
    <subcellularLocation>
        <location evidence="2">Periplasm</location>
    </subcellularLocation>
</comment>
<dbReference type="Gene3D" id="2.60.40.10">
    <property type="entry name" value="Immunoglobulins"/>
    <property type="match status" value="1"/>
</dbReference>
<evidence type="ECO:0000256" key="8">
    <source>
        <dbReference type="ARBA" id="ARBA00023295"/>
    </source>
</evidence>
<feature type="domain" description="Fibronectin type III-like" evidence="11">
    <location>
        <begin position="680"/>
        <end position="749"/>
    </location>
</feature>
<dbReference type="SUPFAM" id="SSF52279">
    <property type="entry name" value="Beta-D-glucan exohydrolase, C-terminal domain"/>
    <property type="match status" value="1"/>
</dbReference>
<dbReference type="Pfam" id="PF14310">
    <property type="entry name" value="Fn3-like"/>
    <property type="match status" value="1"/>
</dbReference>
<evidence type="ECO:0000256" key="6">
    <source>
        <dbReference type="ARBA" id="ARBA00022764"/>
    </source>
</evidence>
<keyword evidence="7 10" id="KW-0378">Hydrolase</keyword>
<evidence type="ECO:0000259" key="11">
    <source>
        <dbReference type="SMART" id="SM01217"/>
    </source>
</evidence>
<dbReference type="InterPro" id="IPR002772">
    <property type="entry name" value="Glyco_hydro_3_C"/>
</dbReference>
<dbReference type="STRING" id="338188.ERS852397_02496"/>
<dbReference type="SMART" id="SM01217">
    <property type="entry name" value="Fn3_like"/>
    <property type="match status" value="1"/>
</dbReference>
<evidence type="ECO:0000256" key="2">
    <source>
        <dbReference type="ARBA" id="ARBA00004418"/>
    </source>
</evidence>
<evidence type="ECO:0000313" key="13">
    <source>
        <dbReference type="Proteomes" id="UP000095517"/>
    </source>
</evidence>
<evidence type="ECO:0000256" key="5">
    <source>
        <dbReference type="ARBA" id="ARBA00022729"/>
    </source>
</evidence>
<dbReference type="PANTHER" id="PTHR30620">
    <property type="entry name" value="PERIPLASMIC BETA-GLUCOSIDASE-RELATED"/>
    <property type="match status" value="1"/>
</dbReference>
<dbReference type="InterPro" id="IPR013783">
    <property type="entry name" value="Ig-like_fold"/>
</dbReference>
<dbReference type="PANTHER" id="PTHR30620:SF16">
    <property type="entry name" value="LYSOSOMAL BETA GLUCOSIDASE"/>
    <property type="match status" value="1"/>
</dbReference>
<dbReference type="InterPro" id="IPR001764">
    <property type="entry name" value="Glyco_hydro_3_N"/>
</dbReference>
<dbReference type="PROSITE" id="PS00775">
    <property type="entry name" value="GLYCOSYL_HYDROL_F3"/>
    <property type="match status" value="1"/>
</dbReference>
<comment type="similarity">
    <text evidence="3 10">Belongs to the glycosyl hydrolase 3 family.</text>
</comment>
<dbReference type="EMBL" id="CYZH01000013">
    <property type="protein sequence ID" value="CUO65768.1"/>
    <property type="molecule type" value="Genomic_DNA"/>
</dbReference>
<dbReference type="PRINTS" id="PR00133">
    <property type="entry name" value="GLHYDRLASE3"/>
</dbReference>
<dbReference type="InterPro" id="IPR036962">
    <property type="entry name" value="Glyco_hydro_3_N_sf"/>
</dbReference>
<dbReference type="InterPro" id="IPR036881">
    <property type="entry name" value="Glyco_hydro_3_C_sf"/>
</dbReference>
<keyword evidence="5" id="KW-0732">Signal</keyword>
<dbReference type="Proteomes" id="UP000095517">
    <property type="component" value="Unassembled WGS sequence"/>
</dbReference>
<dbReference type="FunFam" id="3.20.20.300:FF:000005">
    <property type="entry name" value="Periplasmic beta-glucosidase"/>
    <property type="match status" value="1"/>
</dbReference>
<dbReference type="FunFam" id="2.60.40.10:FF:000495">
    <property type="entry name" value="Periplasmic beta-glucosidase"/>
    <property type="match status" value="1"/>
</dbReference>
<dbReference type="InterPro" id="IPR026891">
    <property type="entry name" value="Fn3-like"/>
</dbReference>
<dbReference type="InterPro" id="IPR017853">
    <property type="entry name" value="GH"/>
</dbReference>
<dbReference type="GO" id="GO:0042597">
    <property type="term" value="C:periplasmic space"/>
    <property type="evidence" value="ECO:0007669"/>
    <property type="project" value="UniProtKB-SubCell"/>
</dbReference>
<protein>
    <recommendedName>
        <fullName evidence="9">Periplasmic beta-glucosidase</fullName>
        <ecNumber evidence="4">3.2.1.21</ecNumber>
    </recommendedName>
</protein>
<name>A0A174GXA9_9BACE</name>
<keyword evidence="8 10" id="KW-0326">Glycosidase</keyword>
<keyword evidence="6" id="KW-0574">Periplasm</keyword>
<accession>A0A174GXA9</accession>
<dbReference type="NCBIfam" id="NF011678">
    <property type="entry name" value="PRK15098.1"/>
    <property type="match status" value="1"/>
</dbReference>
<dbReference type="GO" id="GO:0008422">
    <property type="term" value="F:beta-glucosidase activity"/>
    <property type="evidence" value="ECO:0007669"/>
    <property type="project" value="UniProtKB-EC"/>
</dbReference>
<evidence type="ECO:0000256" key="3">
    <source>
        <dbReference type="ARBA" id="ARBA00005336"/>
    </source>
</evidence>
<dbReference type="InterPro" id="IPR051915">
    <property type="entry name" value="Cellulose_Degrad_GH3"/>
</dbReference>
<dbReference type="EC" id="3.2.1.21" evidence="4"/>
<dbReference type="InterPro" id="IPR019282">
    <property type="entry name" value="Glycoamylase-like_cons_dom"/>
</dbReference>
<dbReference type="Gene3D" id="1.50.10.140">
    <property type="match status" value="1"/>
</dbReference>
<gene>
    <name evidence="12" type="primary">bglX_10</name>
    <name evidence="12" type="ORF">ERS852397_02496</name>
</gene>
<evidence type="ECO:0000256" key="10">
    <source>
        <dbReference type="RuleBase" id="RU361161"/>
    </source>
</evidence>
<organism evidence="12 13">
    <name type="scientific">Bacteroides finegoldii</name>
    <dbReference type="NCBI Taxonomy" id="338188"/>
    <lineage>
        <taxon>Bacteria</taxon>
        <taxon>Pseudomonadati</taxon>
        <taxon>Bacteroidota</taxon>
        <taxon>Bacteroidia</taxon>
        <taxon>Bacteroidales</taxon>
        <taxon>Bacteroidaceae</taxon>
        <taxon>Bacteroides</taxon>
    </lineage>
</organism>
<evidence type="ECO:0000313" key="12">
    <source>
        <dbReference type="EMBL" id="CUO65768.1"/>
    </source>
</evidence>
<evidence type="ECO:0000256" key="1">
    <source>
        <dbReference type="ARBA" id="ARBA00000448"/>
    </source>
</evidence>
<dbReference type="Pfam" id="PF00933">
    <property type="entry name" value="Glyco_hydro_3"/>
    <property type="match status" value="1"/>
</dbReference>
<dbReference type="Gene3D" id="3.20.20.300">
    <property type="entry name" value="Glycoside hydrolase, family 3, N-terminal domain"/>
    <property type="match status" value="1"/>
</dbReference>
<dbReference type="FunFam" id="3.40.50.1700:FF:000004">
    <property type="entry name" value="Periplasmic beta-glucosidase"/>
    <property type="match status" value="1"/>
</dbReference>
<dbReference type="AlphaFoldDB" id="A0A174GXA9"/>
<dbReference type="SUPFAM" id="SSF51445">
    <property type="entry name" value="(Trans)glycosidases"/>
    <property type="match status" value="1"/>
</dbReference>
<evidence type="ECO:0000256" key="7">
    <source>
        <dbReference type="ARBA" id="ARBA00022801"/>
    </source>
</evidence>
<evidence type="ECO:0000256" key="4">
    <source>
        <dbReference type="ARBA" id="ARBA00012744"/>
    </source>
</evidence>
<dbReference type="InterPro" id="IPR019800">
    <property type="entry name" value="Glyco_hydro_3_AS"/>
</dbReference>
<dbReference type="Gene3D" id="3.40.50.1700">
    <property type="entry name" value="Glycoside hydrolase family 3 C-terminal domain"/>
    <property type="match status" value="1"/>
</dbReference>
<dbReference type="Pfam" id="PF10091">
    <property type="entry name" value="Glycoamylase"/>
    <property type="match status" value="1"/>
</dbReference>
<reference evidence="12 13" key="1">
    <citation type="submission" date="2015-09" db="EMBL/GenBank/DDBJ databases">
        <authorList>
            <consortium name="Pathogen Informatics"/>
        </authorList>
    </citation>
    <scope>NUCLEOTIDE SEQUENCE [LARGE SCALE GENOMIC DNA]</scope>
    <source>
        <strain evidence="12 13">2789STDY5608840</strain>
    </source>
</reference>
<proteinExistence type="inferred from homology"/>
<dbReference type="GO" id="GO:0009251">
    <property type="term" value="P:glucan catabolic process"/>
    <property type="evidence" value="ECO:0007669"/>
    <property type="project" value="TreeGrafter"/>
</dbReference>
<comment type="catalytic activity">
    <reaction evidence="1">
        <text>Hydrolysis of terminal, non-reducing beta-D-glucosyl residues with release of beta-D-glucose.</text>
        <dbReference type="EC" id="3.2.1.21"/>
    </reaction>
</comment>